<gene>
    <name evidence="1" type="ORF">GT003_05085</name>
</gene>
<keyword evidence="2" id="KW-1185">Reference proteome</keyword>
<dbReference type="AlphaFoldDB" id="A0A7X5BZN3"/>
<reference evidence="1 2" key="1">
    <citation type="submission" date="2020-01" db="EMBL/GenBank/DDBJ databases">
        <title>Paenibacillus soybeanensis sp. nov. isolated from the nodules of soybean (Glycine max(L.) Merr).</title>
        <authorList>
            <person name="Wang H."/>
        </authorList>
    </citation>
    <scope>NUCLEOTIDE SEQUENCE [LARGE SCALE GENOMIC DNA]</scope>
    <source>
        <strain evidence="1 2">DSM 23054</strain>
    </source>
</reference>
<evidence type="ECO:0008006" key="3">
    <source>
        <dbReference type="Google" id="ProtNLM"/>
    </source>
</evidence>
<protein>
    <recommendedName>
        <fullName evidence="3">Undecaprenyl-diphosphatase</fullName>
    </recommendedName>
</protein>
<dbReference type="Proteomes" id="UP000558113">
    <property type="component" value="Unassembled WGS sequence"/>
</dbReference>
<sequence>MQHLFNAIVLGILEGLTEFLPVSSTGIWQNNQPLRINGA</sequence>
<name>A0A7X5BZN3_9BACL</name>
<evidence type="ECO:0000313" key="1">
    <source>
        <dbReference type="EMBL" id="NBC68370.1"/>
    </source>
</evidence>
<organism evidence="1 2">
    <name type="scientific">Paenibacillus sacheonensis</name>
    <dbReference type="NCBI Taxonomy" id="742054"/>
    <lineage>
        <taxon>Bacteria</taxon>
        <taxon>Bacillati</taxon>
        <taxon>Bacillota</taxon>
        <taxon>Bacilli</taxon>
        <taxon>Bacillales</taxon>
        <taxon>Paenibacillaceae</taxon>
        <taxon>Paenibacillus</taxon>
    </lineage>
</organism>
<accession>A0A7X5BZN3</accession>
<comment type="caution">
    <text evidence="1">The sequence shown here is derived from an EMBL/GenBank/DDBJ whole genome shotgun (WGS) entry which is preliminary data.</text>
</comment>
<dbReference type="OrthoDB" id="9808289at2"/>
<evidence type="ECO:0000313" key="2">
    <source>
        <dbReference type="Proteomes" id="UP000558113"/>
    </source>
</evidence>
<proteinExistence type="predicted"/>
<dbReference type="EMBL" id="JAAAMU010000002">
    <property type="protein sequence ID" value="NBC68370.1"/>
    <property type="molecule type" value="Genomic_DNA"/>
</dbReference>